<dbReference type="Pfam" id="PF07729">
    <property type="entry name" value="FCD"/>
    <property type="match status" value="1"/>
</dbReference>
<sequence length="233" mass="25250">MQLARAIVRQLAELPRGASLPGEAEMISSYGASRSSVREALRILEVQGLITIRPGPGGGPVLVGPQSSSLGRTATLFFHLLQTRYSHLLRAQVALEPLLARLAATNPDREELRVLERYATPEPVDVETFAYLDRACAFHAAVIAASGNPVLALICQSLRDIAEDRLATRIKGAVFRDPWERQATIDEHQAIATAVLAGAADTAEARMAAHMEAYCTRVLAGHAELAEEIVDWH</sequence>
<evidence type="ECO:0000256" key="1">
    <source>
        <dbReference type="ARBA" id="ARBA00023015"/>
    </source>
</evidence>
<dbReference type="Proteomes" id="UP001201873">
    <property type="component" value="Unassembled WGS sequence"/>
</dbReference>
<dbReference type="InterPro" id="IPR008920">
    <property type="entry name" value="TF_FadR/GntR_C"/>
</dbReference>
<keyword evidence="2" id="KW-0238">DNA-binding</keyword>
<evidence type="ECO:0000313" key="6">
    <source>
        <dbReference type="Proteomes" id="UP001201873"/>
    </source>
</evidence>
<feature type="domain" description="HTH gntR-type" evidence="4">
    <location>
        <begin position="1"/>
        <end position="65"/>
    </location>
</feature>
<accession>A0ABT0K3G4</accession>
<dbReference type="PROSITE" id="PS50949">
    <property type="entry name" value="HTH_GNTR"/>
    <property type="match status" value="1"/>
</dbReference>
<dbReference type="SUPFAM" id="SSF46785">
    <property type="entry name" value="Winged helix' DNA-binding domain"/>
    <property type="match status" value="1"/>
</dbReference>
<dbReference type="Pfam" id="PF00392">
    <property type="entry name" value="GntR"/>
    <property type="match status" value="1"/>
</dbReference>
<reference evidence="5 6" key="1">
    <citation type="submission" date="2022-04" db="EMBL/GenBank/DDBJ databases">
        <title>Genome diversity in the genus Frankia.</title>
        <authorList>
            <person name="Carlos-Shanley C."/>
            <person name="Hahn D."/>
        </authorList>
    </citation>
    <scope>NUCLEOTIDE SEQUENCE [LARGE SCALE GENOMIC DNA]</scope>
    <source>
        <strain evidence="5 6">Ag45/Mut15</strain>
    </source>
</reference>
<dbReference type="SMART" id="SM00895">
    <property type="entry name" value="FCD"/>
    <property type="match status" value="1"/>
</dbReference>
<gene>
    <name evidence="5" type="ORF">MXD59_21450</name>
</gene>
<dbReference type="PRINTS" id="PR00035">
    <property type="entry name" value="HTHGNTR"/>
</dbReference>
<evidence type="ECO:0000256" key="3">
    <source>
        <dbReference type="ARBA" id="ARBA00023163"/>
    </source>
</evidence>
<keyword evidence="3" id="KW-0804">Transcription</keyword>
<dbReference type="SMART" id="SM00345">
    <property type="entry name" value="HTH_GNTR"/>
    <property type="match status" value="1"/>
</dbReference>
<protein>
    <submittedName>
        <fullName evidence="5">FCD domain-containing protein</fullName>
    </submittedName>
</protein>
<dbReference type="EMBL" id="JALKFT010000031">
    <property type="protein sequence ID" value="MCK9878305.1"/>
    <property type="molecule type" value="Genomic_DNA"/>
</dbReference>
<dbReference type="PANTHER" id="PTHR43537">
    <property type="entry name" value="TRANSCRIPTIONAL REGULATOR, GNTR FAMILY"/>
    <property type="match status" value="1"/>
</dbReference>
<evidence type="ECO:0000259" key="4">
    <source>
        <dbReference type="PROSITE" id="PS50949"/>
    </source>
</evidence>
<dbReference type="InterPro" id="IPR011711">
    <property type="entry name" value="GntR_C"/>
</dbReference>
<evidence type="ECO:0000256" key="2">
    <source>
        <dbReference type="ARBA" id="ARBA00023125"/>
    </source>
</evidence>
<comment type="caution">
    <text evidence="5">The sequence shown here is derived from an EMBL/GenBank/DDBJ whole genome shotgun (WGS) entry which is preliminary data.</text>
</comment>
<keyword evidence="1" id="KW-0805">Transcription regulation</keyword>
<dbReference type="PANTHER" id="PTHR43537:SF44">
    <property type="entry name" value="GNTR FAMILY REGULATORY PROTEIN"/>
    <property type="match status" value="1"/>
</dbReference>
<name>A0ABT0K3G4_9ACTN</name>
<evidence type="ECO:0000313" key="5">
    <source>
        <dbReference type="EMBL" id="MCK9878305.1"/>
    </source>
</evidence>
<dbReference type="InterPro" id="IPR000524">
    <property type="entry name" value="Tscrpt_reg_HTH_GntR"/>
</dbReference>
<dbReference type="SUPFAM" id="SSF48008">
    <property type="entry name" value="GntR ligand-binding domain-like"/>
    <property type="match status" value="1"/>
</dbReference>
<dbReference type="Gene3D" id="1.10.10.10">
    <property type="entry name" value="Winged helix-like DNA-binding domain superfamily/Winged helix DNA-binding domain"/>
    <property type="match status" value="1"/>
</dbReference>
<dbReference type="Gene3D" id="1.20.120.530">
    <property type="entry name" value="GntR ligand-binding domain-like"/>
    <property type="match status" value="1"/>
</dbReference>
<dbReference type="InterPro" id="IPR036390">
    <property type="entry name" value="WH_DNA-bd_sf"/>
</dbReference>
<dbReference type="InterPro" id="IPR036388">
    <property type="entry name" value="WH-like_DNA-bd_sf"/>
</dbReference>
<keyword evidence="6" id="KW-1185">Reference proteome</keyword>
<organism evidence="5 6">
    <name type="scientific">Frankia umida</name>
    <dbReference type="NCBI Taxonomy" id="573489"/>
    <lineage>
        <taxon>Bacteria</taxon>
        <taxon>Bacillati</taxon>
        <taxon>Actinomycetota</taxon>
        <taxon>Actinomycetes</taxon>
        <taxon>Frankiales</taxon>
        <taxon>Frankiaceae</taxon>
        <taxon>Frankia</taxon>
    </lineage>
</organism>
<dbReference type="RefSeq" id="WP_248826431.1">
    <property type="nucleotide sequence ID" value="NZ_JALKFT010000031.1"/>
</dbReference>
<proteinExistence type="predicted"/>